<accession>G3GYM6</accession>
<evidence type="ECO:0000256" key="1">
    <source>
        <dbReference type="SAM" id="MobiDB-lite"/>
    </source>
</evidence>
<name>G3GYM6_CRIGR</name>
<feature type="region of interest" description="Disordered" evidence="1">
    <location>
        <begin position="23"/>
        <end position="50"/>
    </location>
</feature>
<gene>
    <name evidence="2" type="ORF">I79_002931</name>
</gene>
<protein>
    <submittedName>
        <fullName evidence="2">Uncharacterized protein</fullName>
    </submittedName>
</protein>
<evidence type="ECO:0000313" key="3">
    <source>
        <dbReference type="Proteomes" id="UP000001075"/>
    </source>
</evidence>
<sequence>MEWVGCTQMCSLLTRFLSQWRQKTRSPRRWTDSSSLSHNPPGEMTQENKD</sequence>
<dbReference type="Proteomes" id="UP000001075">
    <property type="component" value="Unassembled WGS sequence"/>
</dbReference>
<evidence type="ECO:0000313" key="2">
    <source>
        <dbReference type="EMBL" id="EGV94569.1"/>
    </source>
</evidence>
<reference evidence="3" key="1">
    <citation type="journal article" date="2011" name="Nat. Biotechnol.">
        <title>The genomic sequence of the Chinese hamster ovary (CHO)-K1 cell line.</title>
        <authorList>
            <person name="Xu X."/>
            <person name="Nagarajan H."/>
            <person name="Lewis N.E."/>
            <person name="Pan S."/>
            <person name="Cai Z."/>
            <person name="Liu X."/>
            <person name="Chen W."/>
            <person name="Xie M."/>
            <person name="Wang W."/>
            <person name="Hammond S."/>
            <person name="Andersen M.R."/>
            <person name="Neff N."/>
            <person name="Passarelli B."/>
            <person name="Koh W."/>
            <person name="Fan H.C."/>
            <person name="Wang J."/>
            <person name="Gui Y."/>
            <person name="Lee K.H."/>
            <person name="Betenbaugh M.J."/>
            <person name="Quake S.R."/>
            <person name="Famili I."/>
            <person name="Palsson B.O."/>
            <person name="Wang J."/>
        </authorList>
    </citation>
    <scope>NUCLEOTIDE SEQUENCE [LARGE SCALE GENOMIC DNA]</scope>
    <source>
        <strain evidence="3">CHO K1 cell line</strain>
    </source>
</reference>
<proteinExistence type="predicted"/>
<organism evidence="2 3">
    <name type="scientific">Cricetulus griseus</name>
    <name type="common">Chinese hamster</name>
    <name type="synonym">Cricetulus barabensis griseus</name>
    <dbReference type="NCBI Taxonomy" id="10029"/>
    <lineage>
        <taxon>Eukaryota</taxon>
        <taxon>Metazoa</taxon>
        <taxon>Chordata</taxon>
        <taxon>Craniata</taxon>
        <taxon>Vertebrata</taxon>
        <taxon>Euteleostomi</taxon>
        <taxon>Mammalia</taxon>
        <taxon>Eutheria</taxon>
        <taxon>Euarchontoglires</taxon>
        <taxon>Glires</taxon>
        <taxon>Rodentia</taxon>
        <taxon>Myomorpha</taxon>
        <taxon>Muroidea</taxon>
        <taxon>Cricetidae</taxon>
        <taxon>Cricetinae</taxon>
        <taxon>Cricetulus</taxon>
    </lineage>
</organism>
<dbReference type="AlphaFoldDB" id="G3GYM6"/>
<dbReference type="EMBL" id="JH000068">
    <property type="protein sequence ID" value="EGV94569.1"/>
    <property type="molecule type" value="Genomic_DNA"/>
</dbReference>
<dbReference type="InParanoid" id="G3GYM6"/>